<dbReference type="Pfam" id="PF25275">
    <property type="entry name" value="Golvesin_C"/>
    <property type="match status" value="1"/>
</dbReference>
<dbReference type="EMBL" id="LBTR01000001">
    <property type="protein sequence ID" value="KKQ46379.1"/>
    <property type="molecule type" value="Genomic_DNA"/>
</dbReference>
<dbReference type="GO" id="GO:0016798">
    <property type="term" value="F:hydrolase activity, acting on glycosyl bonds"/>
    <property type="evidence" value="ECO:0007669"/>
    <property type="project" value="InterPro"/>
</dbReference>
<evidence type="ECO:0000313" key="4">
    <source>
        <dbReference type="EMBL" id="KKQ46379.1"/>
    </source>
</evidence>
<dbReference type="InterPro" id="IPR008979">
    <property type="entry name" value="Galactose-bd-like_sf"/>
</dbReference>
<name>A0A0G0KB73_9BACT</name>
<dbReference type="InterPro" id="IPR018247">
    <property type="entry name" value="EF_Hand_1_Ca_BS"/>
</dbReference>
<evidence type="ECO:0000259" key="3">
    <source>
        <dbReference type="Pfam" id="PF25275"/>
    </source>
</evidence>
<sequence>MYNEVVITSLTKMCFVFVCSLVALLGFAKNVYADSGYPRILNWWGGYNTNTNADYFAGFNLWSMASAGTSQSSKDRADAVHALNPNTKVLVTATIITASDPGRGLDNQPQWWNASPGSPDYACILRNSVGTILRDVTYNAAYANLGNTYCRDTIVNYLINRWNLSGGHFDGITVDLVDDSGVSITLGNDIDANVDGVPDDIATVNADHASGVIDIFQRLRAAFPGMIIFCNGSPPYFSQWINGRLFEMDIKRYLDNDYGRPWSEIIHNFSVWTSKNTISPNTTSVLNTPDSVTMRSKYNFQNIWTAIKPEMMVEYGTDYNRMRFGLVSTMMAGGMYHYDLGPYMWGSNWWYDEYGTRGQVSSLGYLGQSIDSPMLISQITAPDQVVNGNFSSGTSPWFVSTSGSTVVATYNIENGSAHIQIGGASSGWVTFRENYVSVEAGKYYTLSFKAKANTSRYNGVRIQRAGGAWEYLAQAAYNIRFFTDWTQYYYVMKAIGTGTNGTLLFDLGIAAGDIYFDDIVFQEGVGGVWQRHFKNGTILLNEGPLQQTVTLDKTYRKLNGSQAPLYFQRIDDDQAIAVGSWSILAASFDQWGLKIHSINAPNANASLTYNFTIPYAGEYDVLAWVAPLTTYSKNVTVSINGVDVNLDQSLGSLGWHSLGKFNFNQTSTVVIKPLGTGVVIGDAFKVVSIARYNDGGVVNQVTLQPNDAIILLNTTPTETTLTPTPTVIPGDANSDGKVDGADYVIWLNHYDQNASGYSNGDFNNSGKVDGADYIIWLNNYGI</sequence>
<gene>
    <name evidence="4" type="ORF">US62_C0001G0022</name>
</gene>
<accession>A0A0G0KB73</accession>
<comment type="caution">
    <text evidence="4">The sequence shown here is derived from an EMBL/GenBank/DDBJ whole genome shotgun (WGS) entry which is preliminary data.</text>
</comment>
<dbReference type="Gene3D" id="1.10.1330.10">
    <property type="entry name" value="Dockerin domain"/>
    <property type="match status" value="1"/>
</dbReference>
<proteinExistence type="predicted"/>
<protein>
    <submittedName>
        <fullName evidence="4">Uncharacterized protein</fullName>
    </submittedName>
</protein>
<dbReference type="Pfam" id="PF02018">
    <property type="entry name" value="CBM_4_9"/>
    <property type="match status" value="1"/>
</dbReference>
<dbReference type="Proteomes" id="UP000034603">
    <property type="component" value="Unassembled WGS sequence"/>
</dbReference>
<dbReference type="SUPFAM" id="SSF63446">
    <property type="entry name" value="Type I dockerin domain"/>
    <property type="match status" value="1"/>
</dbReference>
<feature type="domain" description="Golvesin/Xly CBD-like" evidence="3">
    <location>
        <begin position="573"/>
        <end position="687"/>
    </location>
</feature>
<dbReference type="PROSITE" id="PS00018">
    <property type="entry name" value="EF_HAND_1"/>
    <property type="match status" value="1"/>
</dbReference>
<dbReference type="AlphaFoldDB" id="A0A0G0KB73"/>
<evidence type="ECO:0000256" key="1">
    <source>
        <dbReference type="ARBA" id="ARBA00022801"/>
    </source>
</evidence>
<dbReference type="CDD" id="cd14256">
    <property type="entry name" value="Dockerin_I"/>
    <property type="match status" value="1"/>
</dbReference>
<evidence type="ECO:0000259" key="2">
    <source>
        <dbReference type="Pfam" id="PF02018"/>
    </source>
</evidence>
<keyword evidence="1" id="KW-0378">Hydrolase</keyword>
<dbReference type="InterPro" id="IPR003305">
    <property type="entry name" value="CenC_carb-bd"/>
</dbReference>
<dbReference type="GO" id="GO:0000272">
    <property type="term" value="P:polysaccharide catabolic process"/>
    <property type="evidence" value="ECO:0007669"/>
    <property type="project" value="InterPro"/>
</dbReference>
<evidence type="ECO:0000313" key="5">
    <source>
        <dbReference type="Proteomes" id="UP000034603"/>
    </source>
</evidence>
<dbReference type="Gene3D" id="2.60.120.260">
    <property type="entry name" value="Galactose-binding domain-like"/>
    <property type="match status" value="1"/>
</dbReference>
<reference evidence="4 5" key="1">
    <citation type="journal article" date="2015" name="Nature">
        <title>rRNA introns, odd ribosomes, and small enigmatic genomes across a large radiation of phyla.</title>
        <authorList>
            <person name="Brown C.T."/>
            <person name="Hug L.A."/>
            <person name="Thomas B.C."/>
            <person name="Sharon I."/>
            <person name="Castelle C.J."/>
            <person name="Singh A."/>
            <person name="Wilkins M.J."/>
            <person name="Williams K.H."/>
            <person name="Banfield J.F."/>
        </authorList>
    </citation>
    <scope>NUCLEOTIDE SEQUENCE [LARGE SCALE GENOMIC DNA]</scope>
</reference>
<dbReference type="SUPFAM" id="SSF49785">
    <property type="entry name" value="Galactose-binding domain-like"/>
    <property type="match status" value="1"/>
</dbReference>
<dbReference type="InterPro" id="IPR033803">
    <property type="entry name" value="CBD-like_Golvesin-Xly"/>
</dbReference>
<dbReference type="InterPro" id="IPR036439">
    <property type="entry name" value="Dockerin_dom_sf"/>
</dbReference>
<feature type="domain" description="CBM-cenC" evidence="2">
    <location>
        <begin position="384"/>
        <end position="491"/>
    </location>
</feature>
<organism evidence="4 5">
    <name type="scientific">Candidatus Woesebacteria bacterium GW2011_GWA1_37_8</name>
    <dbReference type="NCBI Taxonomy" id="1618546"/>
    <lineage>
        <taxon>Bacteria</taxon>
        <taxon>Candidatus Woeseibacteriota</taxon>
    </lineage>
</organism>